<reference evidence="5 6" key="2">
    <citation type="journal article" date="2021" name="Int. J. Syst. Evol. Microbiol.">
        <title>Roseibium litorale sp. nov., isolated from a tidal flat sediment and proposal for the reclassification of Labrenzia polysiphoniae as Roseibium polysiphoniae comb. nov.</title>
        <authorList>
            <person name="Liu Y."/>
            <person name="Pei T."/>
            <person name="Du J."/>
            <person name="Chao M."/>
            <person name="Deng M.R."/>
            <person name="Zhu H."/>
        </authorList>
    </citation>
    <scope>NUCLEOTIDE SEQUENCE [LARGE SCALE GENOMIC DNA]</scope>
    <source>
        <strain evidence="5 6">4C16A</strain>
    </source>
</reference>
<evidence type="ECO:0000256" key="3">
    <source>
        <dbReference type="SAM" id="Phobius"/>
    </source>
</evidence>
<keyword evidence="1" id="KW-1188">Viral release from host cell</keyword>
<feature type="transmembrane region" description="Helical" evidence="3">
    <location>
        <begin position="551"/>
        <end position="582"/>
    </location>
</feature>
<organism evidence="5 6">
    <name type="scientific">Roseibium litorale</name>
    <dbReference type="NCBI Taxonomy" id="2803841"/>
    <lineage>
        <taxon>Bacteria</taxon>
        <taxon>Pseudomonadati</taxon>
        <taxon>Pseudomonadota</taxon>
        <taxon>Alphaproteobacteria</taxon>
        <taxon>Hyphomicrobiales</taxon>
        <taxon>Stappiaceae</taxon>
        <taxon>Roseibium</taxon>
    </lineage>
</organism>
<feature type="region of interest" description="Disordered" evidence="2">
    <location>
        <begin position="138"/>
        <end position="161"/>
    </location>
</feature>
<proteinExistence type="predicted"/>
<dbReference type="InterPro" id="IPR010090">
    <property type="entry name" value="Phage_tape_meas"/>
</dbReference>
<protein>
    <submittedName>
        <fullName evidence="5">Phage tail tape measure protein</fullName>
    </submittedName>
</protein>
<feature type="region of interest" description="Disordered" evidence="2">
    <location>
        <begin position="1113"/>
        <end position="1141"/>
    </location>
</feature>
<keyword evidence="3" id="KW-0472">Membrane</keyword>
<evidence type="ECO:0000256" key="2">
    <source>
        <dbReference type="SAM" id="MobiDB-lite"/>
    </source>
</evidence>
<gene>
    <name evidence="5" type="ORF">IG616_04985</name>
</gene>
<feature type="compositionally biased region" description="Low complexity" evidence="2">
    <location>
        <begin position="152"/>
        <end position="161"/>
    </location>
</feature>
<sequence>MAQLKAQMLLTLRDRLSGKLSRVRRQMKDIGRDQRGVRREFSETARQSARMGLRTAEAAKVAAQGQSRLLQEFRALKQQSVATREKLAGVQTRLKDLSKAGKATGQEFKRLRSEAGRLKRSLSTNERGLEQLRRKLRTTGTSTRDLAKASRDSASALRASTDAVNTHEKSLARMERRQQAVQRLTNRLRDRRNRQMALGAGFGIAGAGGLYAGRQAVRPVQSTVTEFASFEEQMDAVAAVARVTKGSAAYEALAEKARELGASTSFSAQEVAEAMQFQAMAGFDGNAILASIADNLDLAKATKTGLGETSDISSNILSAFGLDPKEMKRVGDVLTATTTRANVDLIMLGESMKYVAPEAKALGVSLEETAAMAGLLGNVGIQGSQAGTSLRAIYQRLAAPTSKGAAALKELGIRAKTAHGDLRPVPELLAEIGKATEAMGSADRKEIFKELIGVEAGSSFSALIDEKGFAVFQDLLIALKDANGEASRVSKAMGDNLSGDTKGLLSALSELKMVIGEELNPAMREATQWLTAATRGIASWLKENPRLTRAIGFAAIALAGFLIVGGGLLTFLGSITIMLAGMRFGMQMLGLRAMASAGRVGLLGRALNGLRPVQLAIRLSGLLRLASLSGLFAGLQAAGVAALSAIAAIGWPVTALIAAIAAGAFAVWKYWDRISSVVSGFLGGLVGAFTPELDALKNAWASGIDAIAGTIGEAASAIGLDGGKIHQALASAFDMSGMLAGLASIKDAVASFFSGLFSQETLGADQKERFANLGREAAAAFGEAIKSSFKALAGASSFALAAVTGDFRKLQQLFDIDLTEAGRKIITSLLEGMKSVFVQLMAWVDQKIAALKDAFSFNISMPSIFGGGTPAAAPAPALANDNAPVGKYASGGIVRKSGIQLVGERGPELRYASKGEFIAHHGQLRDMAQLSRHIQEGGQTGGTATPTGRARSFVFSVPDLSALRALVPANDSIPAGKNAGVSTAPDGLPRETARVSRHITTGRPLGAPVSYARGGSFRLSMPDLSGVSTPIPANDFTPVGKYASGGIVRKSGIQLVGERGPELRYASKGDFIAHHGQLREMTQLSRRAEESRQAGGLVSYATAEPIMPRLAAATGRAEGQSPADGGQGTGSDRAVSQQTNYNTFHLYGSDPQALAREVSDILERQSRRRMSD</sequence>
<dbReference type="RefSeq" id="WP_192147031.1">
    <property type="nucleotide sequence ID" value="NZ_JACYXI010000002.1"/>
</dbReference>
<dbReference type="Pfam" id="PF10145">
    <property type="entry name" value="PhageMin_Tail"/>
    <property type="match status" value="1"/>
</dbReference>
<comment type="caution">
    <text evidence="5">The sequence shown here is derived from an EMBL/GenBank/DDBJ whole genome shotgun (WGS) entry which is preliminary data.</text>
</comment>
<keyword evidence="6" id="KW-1185">Reference proteome</keyword>
<feature type="transmembrane region" description="Helical" evidence="3">
    <location>
        <begin position="621"/>
        <end position="643"/>
    </location>
</feature>
<accession>A0ABR9CJQ7</accession>
<keyword evidence="3" id="KW-0812">Transmembrane</keyword>
<keyword evidence="3" id="KW-1133">Transmembrane helix</keyword>
<evidence type="ECO:0000313" key="5">
    <source>
        <dbReference type="EMBL" id="MBD8890889.1"/>
    </source>
</evidence>
<evidence type="ECO:0000259" key="4">
    <source>
        <dbReference type="Pfam" id="PF10145"/>
    </source>
</evidence>
<evidence type="ECO:0000256" key="1">
    <source>
        <dbReference type="ARBA" id="ARBA00022612"/>
    </source>
</evidence>
<reference evidence="6" key="1">
    <citation type="submission" date="2020-09" db="EMBL/GenBank/DDBJ databases">
        <title>The genome sequence of strain Labrenzia suaedae 4C16A.</title>
        <authorList>
            <person name="Liu Y."/>
        </authorList>
    </citation>
    <scope>NUCLEOTIDE SEQUENCE [LARGE SCALE GENOMIC DNA]</scope>
    <source>
        <strain evidence="6">4C16A</strain>
    </source>
</reference>
<dbReference type="NCBIfam" id="TIGR01760">
    <property type="entry name" value="tape_meas_TP901"/>
    <property type="match status" value="1"/>
</dbReference>
<dbReference type="PANTHER" id="PTHR37813:SF1">
    <property type="entry name" value="FELS-2 PROPHAGE PROTEIN"/>
    <property type="match status" value="1"/>
</dbReference>
<feature type="domain" description="Phage tail tape measure protein" evidence="4">
    <location>
        <begin position="255"/>
        <end position="453"/>
    </location>
</feature>
<dbReference type="Proteomes" id="UP000632063">
    <property type="component" value="Unassembled WGS sequence"/>
</dbReference>
<feature type="transmembrane region" description="Helical" evidence="3">
    <location>
        <begin position="649"/>
        <end position="668"/>
    </location>
</feature>
<name>A0ABR9CJQ7_9HYPH</name>
<evidence type="ECO:0000313" key="6">
    <source>
        <dbReference type="Proteomes" id="UP000632063"/>
    </source>
</evidence>
<dbReference type="EMBL" id="JACYXI010000002">
    <property type="protein sequence ID" value="MBD8890889.1"/>
    <property type="molecule type" value="Genomic_DNA"/>
</dbReference>
<dbReference type="PANTHER" id="PTHR37813">
    <property type="entry name" value="FELS-2 PROPHAGE PROTEIN"/>
    <property type="match status" value="1"/>
</dbReference>